<evidence type="ECO:0000256" key="1">
    <source>
        <dbReference type="ARBA" id="ARBA00022737"/>
    </source>
</evidence>
<feature type="repeat" description="TPR" evidence="3">
    <location>
        <begin position="333"/>
        <end position="366"/>
    </location>
</feature>
<keyword evidence="2 3" id="KW-0802">TPR repeat</keyword>
<dbReference type="SUPFAM" id="SSF48452">
    <property type="entry name" value="TPR-like"/>
    <property type="match status" value="1"/>
</dbReference>
<dbReference type="PROSITE" id="PS50293">
    <property type="entry name" value="TPR_REGION"/>
    <property type="match status" value="2"/>
</dbReference>
<keyword evidence="4" id="KW-0812">Transmembrane</keyword>
<organism evidence="5 6">
    <name type="scientific">Candidatus Electrothrix aarhusensis</name>
    <dbReference type="NCBI Taxonomy" id="1859131"/>
    <lineage>
        <taxon>Bacteria</taxon>
        <taxon>Pseudomonadati</taxon>
        <taxon>Thermodesulfobacteriota</taxon>
        <taxon>Desulfobulbia</taxon>
        <taxon>Desulfobulbales</taxon>
        <taxon>Desulfobulbaceae</taxon>
        <taxon>Candidatus Electrothrix</taxon>
    </lineage>
</organism>
<feature type="repeat" description="TPR" evidence="3">
    <location>
        <begin position="293"/>
        <end position="326"/>
    </location>
</feature>
<dbReference type="PROSITE" id="PS50005">
    <property type="entry name" value="TPR"/>
    <property type="match status" value="4"/>
</dbReference>
<dbReference type="Pfam" id="PF13424">
    <property type="entry name" value="TPR_12"/>
    <property type="match status" value="2"/>
</dbReference>
<dbReference type="SMART" id="SM00028">
    <property type="entry name" value="TPR"/>
    <property type="match status" value="6"/>
</dbReference>
<reference evidence="5 6" key="1">
    <citation type="submission" date="2017-01" db="EMBL/GenBank/DDBJ databases">
        <title>The cable genome- insights into the physiology and evolution of filamentous bacteria capable of sulfide oxidation via long distance electron transfer.</title>
        <authorList>
            <person name="Schreiber L."/>
            <person name="Bjerg J.T."/>
            <person name="Boggild A."/>
            <person name="Van De Vossenberg J."/>
            <person name="Meysman F."/>
            <person name="Nielsen L.P."/>
            <person name="Schramm A."/>
            <person name="Kjeldsen K.U."/>
        </authorList>
    </citation>
    <scope>NUCLEOTIDE SEQUENCE [LARGE SCALE GENOMIC DNA]</scope>
    <source>
        <strain evidence="5">MCF</strain>
    </source>
</reference>
<gene>
    <name evidence="5" type="ORF">H206_00093</name>
</gene>
<dbReference type="EMBL" id="MTKO01000070">
    <property type="protein sequence ID" value="RWX46023.1"/>
    <property type="molecule type" value="Genomic_DNA"/>
</dbReference>
<dbReference type="PANTHER" id="PTHR45641:SF19">
    <property type="entry name" value="NEPHROCYSTIN-3"/>
    <property type="match status" value="1"/>
</dbReference>
<keyword evidence="4" id="KW-1133">Transmembrane helix</keyword>
<dbReference type="Pfam" id="PF13431">
    <property type="entry name" value="TPR_17"/>
    <property type="match status" value="1"/>
</dbReference>
<evidence type="ECO:0000256" key="2">
    <source>
        <dbReference type="ARBA" id="ARBA00022803"/>
    </source>
</evidence>
<accession>A0A444IYW7</accession>
<name>A0A444IYW7_9BACT</name>
<proteinExistence type="predicted"/>
<feature type="repeat" description="TPR" evidence="3">
    <location>
        <begin position="253"/>
        <end position="286"/>
    </location>
</feature>
<dbReference type="AlphaFoldDB" id="A0A444IYW7"/>
<sequence length="431" mass="47295">MNITGFDKVAPYLTNPLVLVGFVLMLAYGIHWQLMKSGLLTQATKKDSALIIRIFLRYGFWLALVLVLAGFGLQFSGIGLSAWNSYMDKEKVVAVNAGKVAEQLYAQLDTKDQQLSTKDEQIKALTEAVTALSKTGAPAKSINDALRALEQGDTKQAQAIFAEVLRSKVAEGQQANKEAAAAARHLGALAYMNDTKAAFAAYRTAVELDPDNTQGLNMLGLLLQCTGELDKAEEMHKKALEINNNSGCKEGTACANINLGIVYQRRGELGKAEQLYREALKDSKNAGDTEGVARAYGNLGLVYADRGNMDQAKEMHRKALAINEALGRKDGMAKQYAALGLVYQKRGDLDKAEQMYRKALVINEALGDKEGIAHDYWYMGFECQMRGEFAQAEAAWKKSLRLFQAMGHPNAKKVQHLLDDLARQRSTSSTQ</sequence>
<dbReference type="Proteomes" id="UP000287853">
    <property type="component" value="Unassembled WGS sequence"/>
</dbReference>
<comment type="caution">
    <text evidence="5">The sequence shown here is derived from an EMBL/GenBank/DDBJ whole genome shotgun (WGS) entry which is preliminary data.</text>
</comment>
<keyword evidence="1" id="KW-0677">Repeat</keyword>
<dbReference type="Gene3D" id="1.25.40.10">
    <property type="entry name" value="Tetratricopeptide repeat domain"/>
    <property type="match status" value="2"/>
</dbReference>
<feature type="repeat" description="TPR" evidence="3">
    <location>
        <begin position="213"/>
        <end position="246"/>
    </location>
</feature>
<dbReference type="PANTHER" id="PTHR45641">
    <property type="entry name" value="TETRATRICOPEPTIDE REPEAT PROTEIN (AFU_ORTHOLOGUE AFUA_6G03870)"/>
    <property type="match status" value="1"/>
</dbReference>
<evidence type="ECO:0000256" key="4">
    <source>
        <dbReference type="SAM" id="Phobius"/>
    </source>
</evidence>
<feature type="transmembrane region" description="Helical" evidence="4">
    <location>
        <begin position="12"/>
        <end position="34"/>
    </location>
</feature>
<evidence type="ECO:0000313" key="5">
    <source>
        <dbReference type="EMBL" id="RWX46023.1"/>
    </source>
</evidence>
<protein>
    <submittedName>
        <fullName evidence="5">Tfp pilus assembly protein PilF</fullName>
    </submittedName>
</protein>
<evidence type="ECO:0000256" key="3">
    <source>
        <dbReference type="PROSITE-ProRule" id="PRU00339"/>
    </source>
</evidence>
<dbReference type="InterPro" id="IPR011990">
    <property type="entry name" value="TPR-like_helical_dom_sf"/>
</dbReference>
<dbReference type="InterPro" id="IPR019734">
    <property type="entry name" value="TPR_rpt"/>
</dbReference>
<keyword evidence="4" id="KW-0472">Membrane</keyword>
<evidence type="ECO:0000313" key="6">
    <source>
        <dbReference type="Proteomes" id="UP000287853"/>
    </source>
</evidence>
<keyword evidence="6" id="KW-1185">Reference proteome</keyword>
<feature type="transmembrane region" description="Helical" evidence="4">
    <location>
        <begin position="55"/>
        <end position="83"/>
    </location>
</feature>